<evidence type="ECO:0000313" key="2">
    <source>
        <dbReference type="EMBL" id="MFD0625249.1"/>
    </source>
</evidence>
<gene>
    <name evidence="2" type="ORF">ACFQ2K_23380</name>
</gene>
<dbReference type="Proteomes" id="UP001596915">
    <property type="component" value="Unassembled WGS sequence"/>
</dbReference>
<feature type="compositionally biased region" description="Basic and acidic residues" evidence="1">
    <location>
        <begin position="73"/>
        <end position="82"/>
    </location>
</feature>
<sequence>MSGDAHARLIAFGNPGILAQIGPMASGHGDDALMAWDEWEQLKADAATGSSRMRLNRYPANSGDGAPGADPSADLKSDKRAWAEAGDGTKGLAEPIGPALARLEDGRTGLDIAAGCRSAAAQKELCTSWSKYVRNVRERCKSLGGLLESSGHDLSKTDESLKAELDAIKAEYTDTPAVGGRPKEK</sequence>
<feature type="region of interest" description="Disordered" evidence="1">
    <location>
        <begin position="48"/>
        <end position="94"/>
    </location>
</feature>
<protein>
    <submittedName>
        <fullName evidence="2">Uncharacterized protein</fullName>
    </submittedName>
</protein>
<evidence type="ECO:0000313" key="3">
    <source>
        <dbReference type="Proteomes" id="UP001596915"/>
    </source>
</evidence>
<reference evidence="3" key="1">
    <citation type="journal article" date="2019" name="Int. J. Syst. Evol. Microbiol.">
        <title>The Global Catalogue of Microorganisms (GCM) 10K type strain sequencing project: providing services to taxonomists for standard genome sequencing and annotation.</title>
        <authorList>
            <consortium name="The Broad Institute Genomics Platform"/>
            <consortium name="The Broad Institute Genome Sequencing Center for Infectious Disease"/>
            <person name="Wu L."/>
            <person name="Ma J."/>
        </authorList>
    </citation>
    <scope>NUCLEOTIDE SEQUENCE [LARGE SCALE GENOMIC DNA]</scope>
    <source>
        <strain evidence="3">JCM 12607</strain>
    </source>
</reference>
<evidence type="ECO:0000256" key="1">
    <source>
        <dbReference type="SAM" id="MobiDB-lite"/>
    </source>
</evidence>
<proteinExistence type="predicted"/>
<keyword evidence="3" id="KW-1185">Reference proteome</keyword>
<organism evidence="2 3">
    <name type="scientific">Streptomyces sanglieri</name>
    <dbReference type="NCBI Taxonomy" id="193460"/>
    <lineage>
        <taxon>Bacteria</taxon>
        <taxon>Bacillati</taxon>
        <taxon>Actinomycetota</taxon>
        <taxon>Actinomycetes</taxon>
        <taxon>Kitasatosporales</taxon>
        <taxon>Streptomycetaceae</taxon>
        <taxon>Streptomyces</taxon>
    </lineage>
</organism>
<dbReference type="EMBL" id="JBHTGL010000008">
    <property type="protein sequence ID" value="MFD0625249.1"/>
    <property type="molecule type" value="Genomic_DNA"/>
</dbReference>
<accession>A0ABW2WZY1</accession>
<name>A0ABW2WZY1_9ACTN</name>
<comment type="caution">
    <text evidence="2">The sequence shown here is derived from an EMBL/GenBank/DDBJ whole genome shotgun (WGS) entry which is preliminary data.</text>
</comment>